<dbReference type="PANTHER" id="PTHR19328">
    <property type="entry name" value="HEDGEHOG-INTERACTING PROTEIN"/>
    <property type="match status" value="1"/>
</dbReference>
<feature type="chain" id="PRO_5039266889" evidence="2">
    <location>
        <begin position="20"/>
        <end position="761"/>
    </location>
</feature>
<keyword evidence="5" id="KW-1185">Reference proteome</keyword>
<evidence type="ECO:0000256" key="2">
    <source>
        <dbReference type="SAM" id="SignalP"/>
    </source>
</evidence>
<reference evidence="4 5" key="1">
    <citation type="submission" date="2018-09" db="EMBL/GenBank/DDBJ databases">
        <title>YIM 75000 draft genome.</title>
        <authorList>
            <person name="Tang S."/>
            <person name="Feng Y."/>
        </authorList>
    </citation>
    <scope>NUCLEOTIDE SEQUENCE [LARGE SCALE GENOMIC DNA]</scope>
    <source>
        <strain evidence="4 5">YIM 75000</strain>
    </source>
</reference>
<dbReference type="SUPFAM" id="SSF50952">
    <property type="entry name" value="Soluble quinoprotein glucose dehydrogenase"/>
    <property type="match status" value="1"/>
</dbReference>
<feature type="region of interest" description="Disordered" evidence="1">
    <location>
        <begin position="691"/>
        <end position="761"/>
    </location>
</feature>
<dbReference type="CDD" id="cd00146">
    <property type="entry name" value="PKD"/>
    <property type="match status" value="1"/>
</dbReference>
<dbReference type="Gene3D" id="2.60.40.10">
    <property type="entry name" value="Immunoglobulins"/>
    <property type="match status" value="1"/>
</dbReference>
<dbReference type="InterPro" id="IPR013783">
    <property type="entry name" value="Ig-like_fold"/>
</dbReference>
<dbReference type="Pfam" id="PF07995">
    <property type="entry name" value="GSDH"/>
    <property type="match status" value="2"/>
</dbReference>
<sequence>MRRGAVLLCAAVTVGGLLAAPPVASADRGVPAGQPPAPERFQKVTLDDEPGEPMSLAVLPDSRVLYSARTGEVFMNDPLTGLSTLVADFKDHPGGLYLHDEEGVQGIAVDPQFRRNGWVYVYYSPAMDTPQDDPESPLVNEGDAPEWGTPEDFAAFRGPLRLSRFKLVDRADDPATPAREYGWELDFDSEQQIIDVTQDRGICCHVGGQIAFDGRGNLYLSTGDDTNPFASEGYAPLDDRVRVNEEGEREYRNPAFDARRTSANTNDLRGKVLRIRVRPGGGYAIPEGNMFRPGQARTRPEIYAMGFRNPFRFEVNRETGEVYVADYSPDAPDADPARGPAGHGRWINVTRPANFGWPFCVTPTIPYRDYDFETEQSGPYFTCNRPLNDSRWNVDTRVGDTVLTSAGRRYAPPVAWPQVWYSYDESPFFPELGPTEVVPPEQSPNGTAVGGDGIGPMAGPAYHFAGRNPSRIKWPSYYDDAVLFYEWSRDIIREFRLDRRGGLADIREFGYTGIVDNPMDMEFGPDGALYVLEYGDGFFSENPDAQLSRIDFVRGNRSPEVDVSADPEGGLAPLTVAFTSDVIDADGDRLRYAWDFDADGVVDSTEEDPTFTYAENGVYRATLRVEDQTGRWAASSVEVRVGNAAPVVTLTVEPVDGSFDYGEPVTFTVDVQDDQPVDCARITVSYILGHDQHGHPQSGSAGCSGQINVPPLDSAHAQDPDVAAVFVATYADDPPEGEESLQGSAQVVLRPDADEEPEPTP</sequence>
<dbReference type="InterPro" id="IPR011042">
    <property type="entry name" value="6-blade_b-propeller_TolB-like"/>
</dbReference>
<dbReference type="InterPro" id="IPR011041">
    <property type="entry name" value="Quinoprot_gluc/sorb_DH_b-prop"/>
</dbReference>
<dbReference type="PROSITE" id="PS50093">
    <property type="entry name" value="PKD"/>
    <property type="match status" value="1"/>
</dbReference>
<dbReference type="PANTHER" id="PTHR19328:SF75">
    <property type="entry name" value="ALDOSE SUGAR DEHYDROGENASE YLII"/>
    <property type="match status" value="1"/>
</dbReference>
<evidence type="ECO:0000256" key="1">
    <source>
        <dbReference type="SAM" id="MobiDB-lite"/>
    </source>
</evidence>
<dbReference type="Proteomes" id="UP000265614">
    <property type="component" value="Unassembled WGS sequence"/>
</dbReference>
<gene>
    <name evidence="4" type="ORF">D5H78_13000</name>
</gene>
<evidence type="ECO:0000259" key="3">
    <source>
        <dbReference type="PROSITE" id="PS50093"/>
    </source>
</evidence>
<feature type="domain" description="PKD" evidence="3">
    <location>
        <begin position="559"/>
        <end position="641"/>
    </location>
</feature>
<keyword evidence="2" id="KW-0732">Signal</keyword>
<dbReference type="SMART" id="SM00089">
    <property type="entry name" value="PKD"/>
    <property type="match status" value="1"/>
</dbReference>
<comment type="caution">
    <text evidence="4">The sequence shown here is derived from an EMBL/GenBank/DDBJ whole genome shotgun (WGS) entry which is preliminary data.</text>
</comment>
<proteinExistence type="predicted"/>
<dbReference type="InterPro" id="IPR012938">
    <property type="entry name" value="Glc/Sorbosone_DH"/>
</dbReference>
<protein>
    <submittedName>
        <fullName evidence="4">PKD domain-containing protein</fullName>
    </submittedName>
</protein>
<accession>A0A3A3ZHF8</accession>
<organism evidence="4 5">
    <name type="scientific">Vallicoccus soli</name>
    <dbReference type="NCBI Taxonomy" id="2339232"/>
    <lineage>
        <taxon>Bacteria</taxon>
        <taxon>Bacillati</taxon>
        <taxon>Actinomycetota</taxon>
        <taxon>Actinomycetes</taxon>
        <taxon>Motilibacterales</taxon>
        <taxon>Vallicoccaceae</taxon>
        <taxon>Vallicoccus</taxon>
    </lineage>
</organism>
<dbReference type="Pfam" id="PF18911">
    <property type="entry name" value="PKD_4"/>
    <property type="match status" value="1"/>
</dbReference>
<feature type="region of interest" description="Disordered" evidence="1">
    <location>
        <begin position="130"/>
        <end position="149"/>
    </location>
</feature>
<feature type="compositionally biased region" description="Polar residues" evidence="1">
    <location>
        <begin position="695"/>
        <end position="707"/>
    </location>
</feature>
<feature type="signal peptide" evidence="2">
    <location>
        <begin position="1"/>
        <end position="19"/>
    </location>
</feature>
<dbReference type="SUPFAM" id="SSF49299">
    <property type="entry name" value="PKD domain"/>
    <property type="match status" value="1"/>
</dbReference>
<evidence type="ECO:0000313" key="5">
    <source>
        <dbReference type="Proteomes" id="UP000265614"/>
    </source>
</evidence>
<name>A0A3A3ZHF8_9ACTN</name>
<dbReference type="AlphaFoldDB" id="A0A3A3ZHF8"/>
<evidence type="ECO:0000313" key="4">
    <source>
        <dbReference type="EMBL" id="RJK94750.1"/>
    </source>
</evidence>
<dbReference type="InterPro" id="IPR035986">
    <property type="entry name" value="PKD_dom_sf"/>
</dbReference>
<dbReference type="OrthoDB" id="6402258at2"/>
<dbReference type="InterPro" id="IPR022409">
    <property type="entry name" value="PKD/Chitinase_dom"/>
</dbReference>
<dbReference type="GO" id="GO:0005975">
    <property type="term" value="P:carbohydrate metabolic process"/>
    <property type="evidence" value="ECO:0007669"/>
    <property type="project" value="UniProtKB-ARBA"/>
</dbReference>
<dbReference type="InterPro" id="IPR000601">
    <property type="entry name" value="PKD_dom"/>
</dbReference>
<dbReference type="RefSeq" id="WP_119950932.1">
    <property type="nucleotide sequence ID" value="NZ_QZEZ01000006.1"/>
</dbReference>
<dbReference type="Gene3D" id="2.120.10.30">
    <property type="entry name" value="TolB, C-terminal domain"/>
    <property type="match status" value="1"/>
</dbReference>
<dbReference type="EMBL" id="QZEZ01000006">
    <property type="protein sequence ID" value="RJK94750.1"/>
    <property type="molecule type" value="Genomic_DNA"/>
</dbReference>